<evidence type="ECO:0000313" key="3">
    <source>
        <dbReference type="Proteomes" id="UP000789706"/>
    </source>
</evidence>
<accession>A0A9N9G0Z0</accession>
<evidence type="ECO:0000313" key="2">
    <source>
        <dbReference type="EMBL" id="CAG8574062.1"/>
    </source>
</evidence>
<sequence length="281" mass="31674">MDMLYEGQDIGDSSREVSTNNNRNDTSELDIEDEISIPPSNIEALISDPCIRNFTRELEGDSFYHGSVANFQKVFYFNGGDSYAIPHNGTQVQPTSLNIARVVECWLKEKLFHRQQEFMPILEESPLVATQGIISKLKEEFRLLNGLSKVSINIRVGHIYLLHMIGDEIVMSRNYEALAQLFPLFVNVSIKVQPHSAFTRNHHNTCKVLVAVERMTMNGHGDILSPFGYNYQQLIDGTTARRVAFSADGQLCCILEEVEADKNNMNGTNYFFGGVPSVNMN</sequence>
<feature type="region of interest" description="Disordered" evidence="1">
    <location>
        <begin position="1"/>
        <end position="28"/>
    </location>
</feature>
<protein>
    <submittedName>
        <fullName evidence="2">10584_t:CDS:1</fullName>
    </submittedName>
</protein>
<keyword evidence="3" id="KW-1185">Reference proteome</keyword>
<comment type="caution">
    <text evidence="2">The sequence shown here is derived from an EMBL/GenBank/DDBJ whole genome shotgun (WGS) entry which is preliminary data.</text>
</comment>
<dbReference type="EMBL" id="CAJVPK010001157">
    <property type="protein sequence ID" value="CAG8574062.1"/>
    <property type="molecule type" value="Genomic_DNA"/>
</dbReference>
<organism evidence="2 3">
    <name type="scientific">Diversispora eburnea</name>
    <dbReference type="NCBI Taxonomy" id="1213867"/>
    <lineage>
        <taxon>Eukaryota</taxon>
        <taxon>Fungi</taxon>
        <taxon>Fungi incertae sedis</taxon>
        <taxon>Mucoromycota</taxon>
        <taxon>Glomeromycotina</taxon>
        <taxon>Glomeromycetes</taxon>
        <taxon>Diversisporales</taxon>
        <taxon>Diversisporaceae</taxon>
        <taxon>Diversispora</taxon>
    </lineage>
</organism>
<dbReference type="Proteomes" id="UP000789706">
    <property type="component" value="Unassembled WGS sequence"/>
</dbReference>
<gene>
    <name evidence="2" type="ORF">DEBURN_LOCUS8233</name>
</gene>
<reference evidence="2" key="1">
    <citation type="submission" date="2021-06" db="EMBL/GenBank/DDBJ databases">
        <authorList>
            <person name="Kallberg Y."/>
            <person name="Tangrot J."/>
            <person name="Rosling A."/>
        </authorList>
    </citation>
    <scope>NUCLEOTIDE SEQUENCE</scope>
    <source>
        <strain evidence="2">AZ414A</strain>
    </source>
</reference>
<evidence type="ECO:0000256" key="1">
    <source>
        <dbReference type="SAM" id="MobiDB-lite"/>
    </source>
</evidence>
<proteinExistence type="predicted"/>
<dbReference type="OrthoDB" id="5590091at2759"/>
<dbReference type="AlphaFoldDB" id="A0A9N9G0Z0"/>
<name>A0A9N9G0Z0_9GLOM</name>